<evidence type="ECO:0000256" key="2">
    <source>
        <dbReference type="ARBA" id="ARBA00023125"/>
    </source>
</evidence>
<reference evidence="5 6" key="1">
    <citation type="submission" date="2019-03" db="EMBL/GenBank/DDBJ databases">
        <title>Genomic Encyclopedia of Type Strains, Phase IV (KMG-IV): sequencing the most valuable type-strain genomes for metagenomic binning, comparative biology and taxonomic classification.</title>
        <authorList>
            <person name="Goeker M."/>
        </authorList>
    </citation>
    <scope>NUCLEOTIDE SEQUENCE [LARGE SCALE GENOMIC DNA]</scope>
    <source>
        <strain evidence="5 6">DSM 28559</strain>
    </source>
</reference>
<dbReference type="PROSITE" id="PS01117">
    <property type="entry name" value="HTH_MARR_1"/>
    <property type="match status" value="1"/>
</dbReference>
<dbReference type="InterPro" id="IPR039422">
    <property type="entry name" value="MarR/SlyA-like"/>
</dbReference>
<dbReference type="SUPFAM" id="SSF46785">
    <property type="entry name" value="Winged helix' DNA-binding domain"/>
    <property type="match status" value="1"/>
</dbReference>
<dbReference type="PROSITE" id="PS50995">
    <property type="entry name" value="HTH_MARR_2"/>
    <property type="match status" value="1"/>
</dbReference>
<feature type="domain" description="HTH marR-type" evidence="4">
    <location>
        <begin position="3"/>
        <end position="141"/>
    </location>
</feature>
<organism evidence="5 6">
    <name type="scientific">Frisingicoccus caecimuris</name>
    <dbReference type="NCBI Taxonomy" id="1796636"/>
    <lineage>
        <taxon>Bacteria</taxon>
        <taxon>Bacillati</taxon>
        <taxon>Bacillota</taxon>
        <taxon>Clostridia</taxon>
        <taxon>Lachnospirales</taxon>
        <taxon>Lachnospiraceae</taxon>
        <taxon>Frisingicoccus</taxon>
    </lineage>
</organism>
<keyword evidence="2 5" id="KW-0238">DNA-binding</keyword>
<dbReference type="GO" id="GO:0003677">
    <property type="term" value="F:DNA binding"/>
    <property type="evidence" value="ECO:0007669"/>
    <property type="project" value="UniProtKB-KW"/>
</dbReference>
<dbReference type="RefSeq" id="WP_132093646.1">
    <property type="nucleotide sequence ID" value="NZ_JANKAQ010000006.1"/>
</dbReference>
<dbReference type="PANTHER" id="PTHR33164">
    <property type="entry name" value="TRANSCRIPTIONAL REGULATOR, MARR FAMILY"/>
    <property type="match status" value="1"/>
</dbReference>
<evidence type="ECO:0000259" key="4">
    <source>
        <dbReference type="PROSITE" id="PS50995"/>
    </source>
</evidence>
<dbReference type="GO" id="GO:0006950">
    <property type="term" value="P:response to stress"/>
    <property type="evidence" value="ECO:0007669"/>
    <property type="project" value="TreeGrafter"/>
</dbReference>
<proteinExistence type="predicted"/>
<dbReference type="SMART" id="SM00347">
    <property type="entry name" value="HTH_MARR"/>
    <property type="match status" value="1"/>
</dbReference>
<evidence type="ECO:0000256" key="1">
    <source>
        <dbReference type="ARBA" id="ARBA00023015"/>
    </source>
</evidence>
<dbReference type="EMBL" id="SLXA01000015">
    <property type="protein sequence ID" value="TCO82855.1"/>
    <property type="molecule type" value="Genomic_DNA"/>
</dbReference>
<dbReference type="PANTHER" id="PTHR33164:SF43">
    <property type="entry name" value="HTH-TYPE TRANSCRIPTIONAL REPRESSOR YETL"/>
    <property type="match status" value="1"/>
</dbReference>
<evidence type="ECO:0000313" key="5">
    <source>
        <dbReference type="EMBL" id="TCO82855.1"/>
    </source>
</evidence>
<dbReference type="InterPro" id="IPR036390">
    <property type="entry name" value="WH_DNA-bd_sf"/>
</dbReference>
<dbReference type="Pfam" id="PF01047">
    <property type="entry name" value="MarR"/>
    <property type="match status" value="1"/>
</dbReference>
<dbReference type="InterPro" id="IPR023187">
    <property type="entry name" value="Tscrpt_reg_MarR-type_CS"/>
</dbReference>
<gene>
    <name evidence="5" type="ORF">EV212_11536</name>
</gene>
<keyword evidence="3" id="KW-0804">Transcription</keyword>
<dbReference type="AlphaFoldDB" id="A0A4R2L9L0"/>
<dbReference type="GO" id="GO:0003700">
    <property type="term" value="F:DNA-binding transcription factor activity"/>
    <property type="evidence" value="ECO:0007669"/>
    <property type="project" value="InterPro"/>
</dbReference>
<sequence>MENKEIQEEMFRAMFRLKHLNMSGMLKDISIGEYKILEMCSGCPAFDDGEDGASVSGMAAQMRVSAPAVSRLLKGMEGKDYIVRQVDAKDRRNTRVFITETGRAKQEECCEIFQNYTKRVFGRMGEDNMLQLLNLFNQMLGVMEDELKKTEKGDRIC</sequence>
<accession>A0A4R2L9L0</accession>
<dbReference type="Proteomes" id="UP000295711">
    <property type="component" value="Unassembled WGS sequence"/>
</dbReference>
<evidence type="ECO:0000256" key="3">
    <source>
        <dbReference type="ARBA" id="ARBA00023163"/>
    </source>
</evidence>
<protein>
    <submittedName>
        <fullName evidence="5">DNA-binding MarR family transcriptional regulator</fullName>
    </submittedName>
</protein>
<dbReference type="InterPro" id="IPR036388">
    <property type="entry name" value="WH-like_DNA-bd_sf"/>
</dbReference>
<name>A0A4R2L9L0_9FIRM</name>
<keyword evidence="1" id="KW-0805">Transcription regulation</keyword>
<keyword evidence="6" id="KW-1185">Reference proteome</keyword>
<comment type="caution">
    <text evidence="5">The sequence shown here is derived from an EMBL/GenBank/DDBJ whole genome shotgun (WGS) entry which is preliminary data.</text>
</comment>
<dbReference type="Gene3D" id="1.10.10.10">
    <property type="entry name" value="Winged helix-like DNA-binding domain superfamily/Winged helix DNA-binding domain"/>
    <property type="match status" value="1"/>
</dbReference>
<dbReference type="OrthoDB" id="5461037at2"/>
<evidence type="ECO:0000313" key="6">
    <source>
        <dbReference type="Proteomes" id="UP000295711"/>
    </source>
</evidence>
<dbReference type="InterPro" id="IPR000835">
    <property type="entry name" value="HTH_MarR-typ"/>
</dbReference>